<dbReference type="AlphaFoldDB" id="A0A0A9FYC8"/>
<name>A0A0A9FYC8_ARUDO</name>
<sequence>MCPAALQVRGLSHVPFINWY</sequence>
<organism evidence="1">
    <name type="scientific">Arundo donax</name>
    <name type="common">Giant reed</name>
    <name type="synonym">Donax arundinaceus</name>
    <dbReference type="NCBI Taxonomy" id="35708"/>
    <lineage>
        <taxon>Eukaryota</taxon>
        <taxon>Viridiplantae</taxon>
        <taxon>Streptophyta</taxon>
        <taxon>Embryophyta</taxon>
        <taxon>Tracheophyta</taxon>
        <taxon>Spermatophyta</taxon>
        <taxon>Magnoliopsida</taxon>
        <taxon>Liliopsida</taxon>
        <taxon>Poales</taxon>
        <taxon>Poaceae</taxon>
        <taxon>PACMAD clade</taxon>
        <taxon>Arundinoideae</taxon>
        <taxon>Arundineae</taxon>
        <taxon>Arundo</taxon>
    </lineage>
</organism>
<reference evidence="1" key="1">
    <citation type="submission" date="2014-09" db="EMBL/GenBank/DDBJ databases">
        <authorList>
            <person name="Magalhaes I.L.F."/>
            <person name="Oliveira U."/>
            <person name="Santos F.R."/>
            <person name="Vidigal T.H.D.A."/>
            <person name="Brescovit A.D."/>
            <person name="Santos A.J."/>
        </authorList>
    </citation>
    <scope>NUCLEOTIDE SEQUENCE</scope>
    <source>
        <tissue evidence="1">Shoot tissue taken approximately 20 cm above the soil surface</tissue>
    </source>
</reference>
<reference evidence="1" key="2">
    <citation type="journal article" date="2015" name="Data Brief">
        <title>Shoot transcriptome of the giant reed, Arundo donax.</title>
        <authorList>
            <person name="Barrero R.A."/>
            <person name="Guerrero F.D."/>
            <person name="Moolhuijzen P."/>
            <person name="Goolsby J.A."/>
            <person name="Tidwell J."/>
            <person name="Bellgard S.E."/>
            <person name="Bellgard M.I."/>
        </authorList>
    </citation>
    <scope>NUCLEOTIDE SEQUENCE</scope>
    <source>
        <tissue evidence="1">Shoot tissue taken approximately 20 cm above the soil surface</tissue>
    </source>
</reference>
<evidence type="ECO:0000313" key="1">
    <source>
        <dbReference type="EMBL" id="JAE15311.1"/>
    </source>
</evidence>
<dbReference type="EMBL" id="GBRH01182585">
    <property type="protein sequence ID" value="JAE15311.1"/>
    <property type="molecule type" value="Transcribed_RNA"/>
</dbReference>
<protein>
    <submittedName>
        <fullName evidence="1">Uncharacterized protein</fullName>
    </submittedName>
</protein>
<proteinExistence type="predicted"/>
<accession>A0A0A9FYC8</accession>